<keyword evidence="2 5" id="KW-0963">Cytoplasm</keyword>
<evidence type="ECO:0000256" key="4">
    <source>
        <dbReference type="ARBA" id="ARBA00023315"/>
    </source>
</evidence>
<comment type="catalytic activity">
    <reaction evidence="5">
        <text>N-terminal L-alanyl-[ribosomal protein bS18] + acetyl-CoA = N-terminal N(alpha)-acetyl-L-alanyl-[ribosomal protein bS18] + CoA + H(+)</text>
        <dbReference type="Rhea" id="RHEA:43756"/>
        <dbReference type="Rhea" id="RHEA-COMP:10676"/>
        <dbReference type="Rhea" id="RHEA-COMP:10677"/>
        <dbReference type="ChEBI" id="CHEBI:15378"/>
        <dbReference type="ChEBI" id="CHEBI:57287"/>
        <dbReference type="ChEBI" id="CHEBI:57288"/>
        <dbReference type="ChEBI" id="CHEBI:64718"/>
        <dbReference type="ChEBI" id="CHEBI:83683"/>
        <dbReference type="EC" id="2.3.1.266"/>
    </reaction>
</comment>
<dbReference type="PANTHER" id="PTHR43420">
    <property type="entry name" value="ACETYLTRANSFERASE"/>
    <property type="match status" value="1"/>
</dbReference>
<dbReference type="InterPro" id="IPR016181">
    <property type="entry name" value="Acyl_CoA_acyltransferase"/>
</dbReference>
<protein>
    <recommendedName>
        <fullName evidence="5">[Ribosomal protein bS18]-alanine N-acetyltransferase</fullName>
        <ecNumber evidence="5">2.3.1.266</ecNumber>
    </recommendedName>
</protein>
<reference evidence="7" key="2">
    <citation type="journal article" date="2021" name="PeerJ">
        <title>Extensive microbial diversity within the chicken gut microbiome revealed by metagenomics and culture.</title>
        <authorList>
            <person name="Gilroy R."/>
            <person name="Ravi A."/>
            <person name="Getino M."/>
            <person name="Pursley I."/>
            <person name="Horton D.L."/>
            <person name="Alikhan N.F."/>
            <person name="Baker D."/>
            <person name="Gharbi K."/>
            <person name="Hall N."/>
            <person name="Watson M."/>
            <person name="Adriaenssens E.M."/>
            <person name="Foster-Nyarko E."/>
            <person name="Jarju S."/>
            <person name="Secka A."/>
            <person name="Antonio M."/>
            <person name="Oren A."/>
            <person name="Chaudhuri R.R."/>
            <person name="La Ragione R."/>
            <person name="Hildebrand F."/>
            <person name="Pallen M.J."/>
        </authorList>
    </citation>
    <scope>NUCLEOTIDE SEQUENCE</scope>
    <source>
        <strain evidence="7">CHK199-13235</strain>
    </source>
</reference>
<evidence type="ECO:0000256" key="1">
    <source>
        <dbReference type="ARBA" id="ARBA00005395"/>
    </source>
</evidence>
<evidence type="ECO:0000256" key="5">
    <source>
        <dbReference type="RuleBase" id="RU363094"/>
    </source>
</evidence>
<dbReference type="EC" id="2.3.1.266" evidence="5"/>
<dbReference type="EMBL" id="DVJP01000031">
    <property type="protein sequence ID" value="HIS76078.1"/>
    <property type="molecule type" value="Genomic_DNA"/>
</dbReference>
<dbReference type="PANTHER" id="PTHR43420:SF12">
    <property type="entry name" value="N-ACETYLTRANSFERASE DOMAIN-CONTAINING PROTEIN"/>
    <property type="match status" value="1"/>
</dbReference>
<evidence type="ECO:0000256" key="3">
    <source>
        <dbReference type="ARBA" id="ARBA00022679"/>
    </source>
</evidence>
<comment type="subcellular location">
    <subcellularLocation>
        <location evidence="5">Cytoplasm</location>
    </subcellularLocation>
</comment>
<evidence type="ECO:0000259" key="6">
    <source>
        <dbReference type="PROSITE" id="PS51186"/>
    </source>
</evidence>
<comment type="caution">
    <text evidence="7">The sequence shown here is derived from an EMBL/GenBank/DDBJ whole genome shotgun (WGS) entry which is preliminary data.</text>
</comment>
<dbReference type="AlphaFoldDB" id="A0A9D1FLQ3"/>
<proteinExistence type="inferred from homology"/>
<keyword evidence="7" id="KW-0689">Ribosomal protein</keyword>
<comment type="similarity">
    <text evidence="1 5">Belongs to the acetyltransferase family. RimI subfamily.</text>
</comment>
<reference evidence="7" key="1">
    <citation type="submission" date="2020-10" db="EMBL/GenBank/DDBJ databases">
        <authorList>
            <person name="Gilroy R."/>
        </authorList>
    </citation>
    <scope>NUCLEOTIDE SEQUENCE</scope>
    <source>
        <strain evidence="7">CHK199-13235</strain>
    </source>
</reference>
<comment type="function">
    <text evidence="5">Acetylates the N-terminal alanine of ribosomal protein bS18.</text>
</comment>
<keyword evidence="7" id="KW-0687">Ribonucleoprotein</keyword>
<dbReference type="NCBIfam" id="TIGR01575">
    <property type="entry name" value="rimI"/>
    <property type="match status" value="1"/>
</dbReference>
<dbReference type="InterPro" id="IPR000182">
    <property type="entry name" value="GNAT_dom"/>
</dbReference>
<evidence type="ECO:0000256" key="2">
    <source>
        <dbReference type="ARBA" id="ARBA00022490"/>
    </source>
</evidence>
<dbReference type="InterPro" id="IPR050680">
    <property type="entry name" value="YpeA/RimI_acetyltransf"/>
</dbReference>
<dbReference type="GO" id="GO:0005840">
    <property type="term" value="C:ribosome"/>
    <property type="evidence" value="ECO:0007669"/>
    <property type="project" value="UniProtKB-KW"/>
</dbReference>
<dbReference type="CDD" id="cd04301">
    <property type="entry name" value="NAT_SF"/>
    <property type="match status" value="1"/>
</dbReference>
<keyword evidence="3" id="KW-0808">Transferase</keyword>
<keyword evidence="4" id="KW-0012">Acyltransferase</keyword>
<dbReference type="Gene3D" id="3.40.630.30">
    <property type="match status" value="1"/>
</dbReference>
<dbReference type="GO" id="GO:0005737">
    <property type="term" value="C:cytoplasm"/>
    <property type="evidence" value="ECO:0007669"/>
    <property type="project" value="UniProtKB-SubCell"/>
</dbReference>
<dbReference type="PROSITE" id="PS51186">
    <property type="entry name" value="GNAT"/>
    <property type="match status" value="1"/>
</dbReference>
<feature type="domain" description="N-acetyltransferase" evidence="6">
    <location>
        <begin position="1"/>
        <end position="146"/>
    </location>
</feature>
<dbReference type="SUPFAM" id="SSF55729">
    <property type="entry name" value="Acyl-CoA N-acyltransferases (Nat)"/>
    <property type="match status" value="1"/>
</dbReference>
<evidence type="ECO:0000313" key="8">
    <source>
        <dbReference type="Proteomes" id="UP000824002"/>
    </source>
</evidence>
<evidence type="ECO:0000313" key="7">
    <source>
        <dbReference type="EMBL" id="HIS76078.1"/>
    </source>
</evidence>
<name>A0A9D1FLQ3_9FIRM</name>
<organism evidence="7 8">
    <name type="scientific">Candidatus Merdivicinus excrementipullorum</name>
    <dbReference type="NCBI Taxonomy" id="2840867"/>
    <lineage>
        <taxon>Bacteria</taxon>
        <taxon>Bacillati</taxon>
        <taxon>Bacillota</taxon>
        <taxon>Clostridia</taxon>
        <taxon>Eubacteriales</taxon>
        <taxon>Oscillospiraceae</taxon>
        <taxon>Oscillospiraceae incertae sedis</taxon>
        <taxon>Candidatus Merdivicinus</taxon>
    </lineage>
</organism>
<gene>
    <name evidence="7" type="primary">rimI</name>
    <name evidence="7" type="ORF">IAB51_04615</name>
</gene>
<dbReference type="GO" id="GO:0008999">
    <property type="term" value="F:protein-N-terminal-alanine acetyltransferase activity"/>
    <property type="evidence" value="ECO:0007669"/>
    <property type="project" value="UniProtKB-EC"/>
</dbReference>
<dbReference type="Proteomes" id="UP000824002">
    <property type="component" value="Unassembled WGS sequence"/>
</dbReference>
<dbReference type="InterPro" id="IPR006464">
    <property type="entry name" value="AcTrfase_RimI/Ard1"/>
</dbReference>
<sequence length="146" mass="16798">MTIRFFTEEDVPAAAELEQLCFPDPWSQKGLRDTMREEGSCFLAAADKNGALCGYLNATWVLDECNLNRICVHPDFRKQGIGSHLLTKLQDFCKTHEISHIFLEVRESNASARNLYRGHGFRELGKRPRFYENPEEDAVLMEWTGE</sequence>
<accession>A0A9D1FLQ3</accession>
<dbReference type="Pfam" id="PF00583">
    <property type="entry name" value="Acetyltransf_1"/>
    <property type="match status" value="1"/>
</dbReference>